<dbReference type="EMBL" id="LK995526">
    <property type="protein sequence ID" value="CED91954.1"/>
    <property type="molecule type" value="Genomic_DNA"/>
</dbReference>
<proteinExistence type="predicted"/>
<feature type="non-terminal residue" evidence="2">
    <location>
        <position position="415"/>
    </location>
</feature>
<evidence type="ECO:0000256" key="1">
    <source>
        <dbReference type="SAM" id="Phobius"/>
    </source>
</evidence>
<sequence>MTTVKLVALTTRGRGWWRLLLPLLVPLVLVVGVGLAAPAHADDVVVSDVVGKAGRVVERAREDETLTGGDRVPLEGKWADEEPSGRFENKTTDSGEEVEELVGGVGGAISDAARDVGSAIGDAARDVGTWVGDKATEVAEGVQNLAEDVGNVVATVGDLIGMSIPEAIEAVMGAVADWLAGTLGSAAAWLLAALVQFAFSLTSADLDAEFVYKWAGRVFAIAIPLTLLLAFWQLASSAVRGRPLQGVRQAGVGATAATAGTMVAIPIIAAISSAVDYLCVAMAGDLETQVTDLASAITDLWSPATLAAVAATMGLGAASVILTLIFIIFAVCVIIAGIGLIITLVLRELSLYACTVILPMAMSGLAARTSRRWPRQVISWLLALVVSKLGVLIVLGLGLTILTDRIGDFSAEGLG</sequence>
<feature type="transmembrane region" description="Helical" evidence="1">
    <location>
        <begin position="255"/>
        <end position="279"/>
    </location>
</feature>
<evidence type="ECO:0008006" key="3">
    <source>
        <dbReference type="Google" id="ProtNLM"/>
    </source>
</evidence>
<feature type="transmembrane region" description="Helical" evidence="1">
    <location>
        <begin position="320"/>
        <end position="343"/>
    </location>
</feature>
<keyword evidence="1" id="KW-0812">Transmembrane</keyword>
<feature type="transmembrane region" description="Helical" evidence="1">
    <location>
        <begin position="379"/>
        <end position="402"/>
    </location>
</feature>
<reference evidence="2" key="1">
    <citation type="submission" date="2014-07" db="EMBL/GenBank/DDBJ databases">
        <authorList>
            <person name="Zhang J.E."/>
            <person name="Yang H."/>
            <person name="Guo J."/>
            <person name="Deng Z."/>
            <person name="Luo H."/>
            <person name="Luo M."/>
            <person name="Zhao B."/>
        </authorList>
    </citation>
    <scope>NUCLEOTIDE SEQUENCE</scope>
    <source>
        <strain evidence="2">AM4</strain>
    </source>
</reference>
<name>A0A1L7RRF0_9ACTO</name>
<gene>
    <name evidence="2" type="ORF">AAM4_2122</name>
</gene>
<dbReference type="RefSeq" id="WP_210581092.1">
    <property type="nucleotide sequence ID" value="NZ_LK995526.1"/>
</dbReference>
<feature type="transmembrane region" description="Helical" evidence="1">
    <location>
        <begin position="214"/>
        <end position="235"/>
    </location>
</feature>
<organism evidence="2">
    <name type="scientific">Actinomyces succiniciruminis</name>
    <dbReference type="NCBI Taxonomy" id="1522002"/>
    <lineage>
        <taxon>Bacteria</taxon>
        <taxon>Bacillati</taxon>
        <taxon>Actinomycetota</taxon>
        <taxon>Actinomycetes</taxon>
        <taxon>Actinomycetales</taxon>
        <taxon>Actinomycetaceae</taxon>
        <taxon>Actinomyces</taxon>
    </lineage>
</organism>
<keyword evidence="1" id="KW-1133">Transmembrane helix</keyword>
<accession>A0A1L7RRF0</accession>
<evidence type="ECO:0000313" key="2">
    <source>
        <dbReference type="EMBL" id="CED91954.1"/>
    </source>
</evidence>
<feature type="transmembrane region" description="Helical" evidence="1">
    <location>
        <begin position="349"/>
        <end position="367"/>
    </location>
</feature>
<keyword evidence="1" id="KW-0472">Membrane</keyword>
<protein>
    <recommendedName>
        <fullName evidence="3">TrbL/VirB6 plasmid conjugal transfer protein</fullName>
    </recommendedName>
</protein>
<feature type="transmembrane region" description="Helical" evidence="1">
    <location>
        <begin position="178"/>
        <end position="202"/>
    </location>
</feature>
<dbReference type="Gene3D" id="1.20.120.20">
    <property type="entry name" value="Apolipoprotein"/>
    <property type="match status" value="1"/>
</dbReference>
<dbReference type="AlphaFoldDB" id="A0A1L7RRF0"/>